<proteinExistence type="predicted"/>
<evidence type="ECO:0000313" key="2">
    <source>
        <dbReference type="EMBL" id="MFD2186223.1"/>
    </source>
</evidence>
<dbReference type="Pfam" id="PF09603">
    <property type="entry name" value="Fib_succ_major"/>
    <property type="match status" value="1"/>
</dbReference>
<dbReference type="NCBIfam" id="TIGR02145">
    <property type="entry name" value="Fib_succ_major"/>
    <property type="match status" value="1"/>
</dbReference>
<accession>A0ABW5ATA2</accession>
<feature type="domain" description="Fibrobacter succinogenes major paralogous" evidence="1">
    <location>
        <begin position="195"/>
        <end position="285"/>
    </location>
</feature>
<dbReference type="RefSeq" id="WP_378319202.1">
    <property type="nucleotide sequence ID" value="NZ_JBHUHY010000003.1"/>
</dbReference>
<reference evidence="3" key="1">
    <citation type="journal article" date="2019" name="Int. J. Syst. Evol. Microbiol.">
        <title>The Global Catalogue of Microorganisms (GCM) 10K type strain sequencing project: providing services to taxonomists for standard genome sequencing and annotation.</title>
        <authorList>
            <consortium name="The Broad Institute Genomics Platform"/>
            <consortium name="The Broad Institute Genome Sequencing Center for Infectious Disease"/>
            <person name="Wu L."/>
            <person name="Ma J."/>
        </authorList>
    </citation>
    <scope>NUCLEOTIDE SEQUENCE [LARGE SCALE GENOMIC DNA]</scope>
    <source>
        <strain evidence="3">DT92</strain>
    </source>
</reference>
<protein>
    <submittedName>
        <fullName evidence="2">FISUMP domain-containing protein</fullName>
    </submittedName>
</protein>
<dbReference type="EMBL" id="JBHUHY010000003">
    <property type="protein sequence ID" value="MFD2186223.1"/>
    <property type="molecule type" value="Genomic_DNA"/>
</dbReference>
<comment type="caution">
    <text evidence="2">The sequence shown here is derived from an EMBL/GenBank/DDBJ whole genome shotgun (WGS) entry which is preliminary data.</text>
</comment>
<keyword evidence="3" id="KW-1185">Reference proteome</keyword>
<dbReference type="Pfam" id="PF13573">
    <property type="entry name" value="SprB"/>
    <property type="match status" value="2"/>
</dbReference>
<sequence>MKYFKGYLYRDVLLIMGALFIVSCSSDDSDSLLFEVDSKVTDITCSNSGSIDLIVSGGTPPYSFLWSTNQTTEDITNITSEGTFNVTIADSNGLTKILSIDVKRVDSRIRIEAEINNSDLFTNNGSISLTVTGGVPPYEYVWSNSETVNSISNLEPGRYEVEVSDANKCLSKEAFTIQALEVFTDGRDGKNYTMIRNGDQVWMYEPLNFETASGSSFIFDDPDNADKGRLYTWETIMNGERFDPANPSDIQGLCPEGWHIPSVAEWKVFEEFLKTQKDQFGNVEWSRVLVPNPRVTFYLVDFRSGVQWRDEGFTTFITNTSDTFVWLEFFGSLEYKSTTIEPDIRYWTEYKHFCHCIKNKD</sequence>
<organism evidence="2 3">
    <name type="scientific">Aquimarina celericrescens</name>
    <dbReference type="NCBI Taxonomy" id="1964542"/>
    <lineage>
        <taxon>Bacteria</taxon>
        <taxon>Pseudomonadati</taxon>
        <taxon>Bacteroidota</taxon>
        <taxon>Flavobacteriia</taxon>
        <taxon>Flavobacteriales</taxon>
        <taxon>Flavobacteriaceae</taxon>
        <taxon>Aquimarina</taxon>
    </lineage>
</organism>
<dbReference type="PROSITE" id="PS51257">
    <property type="entry name" value="PROKAR_LIPOPROTEIN"/>
    <property type="match status" value="1"/>
</dbReference>
<dbReference type="Proteomes" id="UP001597344">
    <property type="component" value="Unassembled WGS sequence"/>
</dbReference>
<evidence type="ECO:0000259" key="1">
    <source>
        <dbReference type="Pfam" id="PF09603"/>
    </source>
</evidence>
<dbReference type="Gene3D" id="2.60.40.740">
    <property type="match status" value="2"/>
</dbReference>
<evidence type="ECO:0000313" key="3">
    <source>
        <dbReference type="Proteomes" id="UP001597344"/>
    </source>
</evidence>
<dbReference type="InterPro" id="IPR011871">
    <property type="entry name" value="Fib_succ_major"/>
</dbReference>
<gene>
    <name evidence="2" type="ORF">ACFSJT_05425</name>
</gene>
<name>A0ABW5ATA2_9FLAO</name>
<dbReference type="InterPro" id="IPR025667">
    <property type="entry name" value="SprB_repeat"/>
</dbReference>